<feature type="non-terminal residue" evidence="8">
    <location>
        <position position="88"/>
    </location>
</feature>
<keyword evidence="9" id="KW-1185">Reference proteome</keyword>
<dbReference type="PANTHER" id="PTHR46084:SF19">
    <property type="entry name" value="PROTEIN KINASE DOMAIN-CONTAINING PROTEIN"/>
    <property type="match status" value="1"/>
</dbReference>
<keyword evidence="5" id="KW-0472">Membrane</keyword>
<evidence type="ECO:0000256" key="5">
    <source>
        <dbReference type="ARBA" id="ARBA00023136"/>
    </source>
</evidence>
<dbReference type="Gene3D" id="1.10.510.10">
    <property type="entry name" value="Transferase(Phosphotransferase) domain 1"/>
    <property type="match status" value="1"/>
</dbReference>
<dbReference type="PANTHER" id="PTHR46084">
    <property type="entry name" value="PROTEIN MALE DISCOVERER 2"/>
    <property type="match status" value="1"/>
</dbReference>
<comment type="caution">
    <text evidence="8">The sequence shown here is derived from an EMBL/GenBank/DDBJ whole genome shotgun (WGS) entry which is preliminary data.</text>
</comment>
<evidence type="ECO:0000256" key="1">
    <source>
        <dbReference type="ARBA" id="ARBA00004479"/>
    </source>
</evidence>
<feature type="non-terminal residue" evidence="8">
    <location>
        <position position="1"/>
    </location>
</feature>
<dbReference type="GO" id="GO:0004672">
    <property type="term" value="F:protein kinase activity"/>
    <property type="evidence" value="ECO:0007669"/>
    <property type="project" value="InterPro"/>
</dbReference>
<evidence type="ECO:0000256" key="4">
    <source>
        <dbReference type="ARBA" id="ARBA00022989"/>
    </source>
</evidence>
<dbReference type="SUPFAM" id="SSF56112">
    <property type="entry name" value="Protein kinase-like (PK-like)"/>
    <property type="match status" value="1"/>
</dbReference>
<dbReference type="Proteomes" id="UP001206925">
    <property type="component" value="Unassembled WGS sequence"/>
</dbReference>
<feature type="domain" description="Serine-threonine/tyrosine-protein kinase catalytic" evidence="7">
    <location>
        <begin position="41"/>
        <end position="87"/>
    </location>
</feature>
<comment type="subcellular location">
    <subcellularLocation>
        <location evidence="6">Endomembrane system</location>
        <topology evidence="6">Single-pass membrane protein</topology>
    </subcellularLocation>
    <subcellularLocation>
        <location evidence="1">Membrane</location>
        <topology evidence="1">Single-pass type I membrane protein</topology>
    </subcellularLocation>
</comment>
<keyword evidence="4" id="KW-1133">Transmembrane helix</keyword>
<dbReference type="InterPro" id="IPR001245">
    <property type="entry name" value="Ser-Thr/Tyr_kinase_cat_dom"/>
</dbReference>
<dbReference type="EMBL" id="JAMZMK010000299">
    <property type="protein sequence ID" value="KAI7756695.1"/>
    <property type="molecule type" value="Genomic_DNA"/>
</dbReference>
<evidence type="ECO:0000256" key="3">
    <source>
        <dbReference type="ARBA" id="ARBA00022729"/>
    </source>
</evidence>
<keyword evidence="2" id="KW-0812">Transmembrane</keyword>
<name>A0AAD5DFA5_AMBAR</name>
<dbReference type="AlphaFoldDB" id="A0AAD5DFA5"/>
<organism evidence="8 9">
    <name type="scientific">Ambrosia artemisiifolia</name>
    <name type="common">Common ragweed</name>
    <dbReference type="NCBI Taxonomy" id="4212"/>
    <lineage>
        <taxon>Eukaryota</taxon>
        <taxon>Viridiplantae</taxon>
        <taxon>Streptophyta</taxon>
        <taxon>Embryophyta</taxon>
        <taxon>Tracheophyta</taxon>
        <taxon>Spermatophyta</taxon>
        <taxon>Magnoliopsida</taxon>
        <taxon>eudicotyledons</taxon>
        <taxon>Gunneridae</taxon>
        <taxon>Pentapetalae</taxon>
        <taxon>asterids</taxon>
        <taxon>campanulids</taxon>
        <taxon>Asterales</taxon>
        <taxon>Asteraceae</taxon>
        <taxon>Asteroideae</taxon>
        <taxon>Heliantheae alliance</taxon>
        <taxon>Heliantheae</taxon>
        <taxon>Ambrosia</taxon>
    </lineage>
</organism>
<dbReference type="InterPro" id="IPR011009">
    <property type="entry name" value="Kinase-like_dom_sf"/>
</dbReference>
<dbReference type="GO" id="GO:0012505">
    <property type="term" value="C:endomembrane system"/>
    <property type="evidence" value="ECO:0007669"/>
    <property type="project" value="UniProtKB-SubCell"/>
</dbReference>
<protein>
    <recommendedName>
        <fullName evidence="7">Serine-threonine/tyrosine-protein kinase catalytic domain-containing protein</fullName>
    </recommendedName>
</protein>
<dbReference type="Pfam" id="PF07714">
    <property type="entry name" value="PK_Tyr_Ser-Thr"/>
    <property type="match status" value="1"/>
</dbReference>
<evidence type="ECO:0000256" key="6">
    <source>
        <dbReference type="ARBA" id="ARBA00037847"/>
    </source>
</evidence>
<evidence type="ECO:0000256" key="2">
    <source>
        <dbReference type="ARBA" id="ARBA00022692"/>
    </source>
</evidence>
<reference evidence="8" key="1">
    <citation type="submission" date="2022-06" db="EMBL/GenBank/DDBJ databases">
        <title>Uncovering the hologenomic basis of an extraordinary plant invasion.</title>
        <authorList>
            <person name="Bieker V.C."/>
            <person name="Martin M.D."/>
            <person name="Gilbert T."/>
            <person name="Hodgins K."/>
            <person name="Battlay P."/>
            <person name="Petersen B."/>
            <person name="Wilson J."/>
        </authorList>
    </citation>
    <scope>NUCLEOTIDE SEQUENCE</scope>
    <source>
        <strain evidence="8">AA19_3_7</strain>
        <tissue evidence="8">Leaf</tissue>
    </source>
</reference>
<gene>
    <name evidence="8" type="ORF">M8C21_018633</name>
</gene>
<evidence type="ECO:0000259" key="7">
    <source>
        <dbReference type="Pfam" id="PF07714"/>
    </source>
</evidence>
<accession>A0AAD5DFA5</accession>
<evidence type="ECO:0000313" key="8">
    <source>
        <dbReference type="EMBL" id="KAI7756695.1"/>
    </source>
</evidence>
<keyword evidence="3" id="KW-0732">Signal</keyword>
<proteinExistence type="predicted"/>
<evidence type="ECO:0000313" key="9">
    <source>
        <dbReference type="Proteomes" id="UP001206925"/>
    </source>
</evidence>
<sequence length="88" mass="9941">AIKQASEHGVMHTMMGLLMMEHAYRYVTVVQEAIQIGMTFDLEVADLARLNHENVGKLLGYCIEGVPFTRMLVFEYVSNGTLSEHLHC</sequence>